<dbReference type="Gene3D" id="3.90.830.10">
    <property type="entry name" value="Syntaxin Binding Protein 1, Chain A, domain 2"/>
    <property type="match status" value="1"/>
</dbReference>
<dbReference type="SUPFAM" id="SSF56815">
    <property type="entry name" value="Sec1/munc18-like (SM) proteins"/>
    <property type="match status" value="1"/>
</dbReference>
<dbReference type="STRING" id="30069.A0A182Y726"/>
<dbReference type="InterPro" id="IPR027482">
    <property type="entry name" value="Sec1-like_dom2"/>
</dbReference>
<dbReference type="GO" id="GO:0005737">
    <property type="term" value="C:cytoplasm"/>
    <property type="evidence" value="ECO:0007669"/>
    <property type="project" value="UniProtKB-SubCell"/>
</dbReference>
<evidence type="ECO:0000256" key="1">
    <source>
        <dbReference type="ARBA" id="ARBA00009884"/>
    </source>
</evidence>
<evidence type="ECO:0000313" key="2">
    <source>
        <dbReference type="EnsemblMetazoa" id="ASTEI04262-PA"/>
    </source>
</evidence>
<dbReference type="InterPro" id="IPR043127">
    <property type="entry name" value="Sec-1-like_dom3a"/>
</dbReference>
<dbReference type="PANTHER" id="PTHR11679">
    <property type="entry name" value="VESICLE PROTEIN SORTING-ASSOCIATED"/>
    <property type="match status" value="1"/>
</dbReference>
<dbReference type="EnsemblMetazoa" id="ASTEI04262-RA">
    <property type="protein sequence ID" value="ASTEI04262-PA"/>
    <property type="gene ID" value="ASTEI04262"/>
</dbReference>
<dbReference type="Gene3D" id="3.40.50.2060">
    <property type="match status" value="1"/>
</dbReference>
<dbReference type="InterPro" id="IPR043154">
    <property type="entry name" value="Sec-1-like_dom1"/>
</dbReference>
<organism evidence="2 3">
    <name type="scientific">Anopheles stephensi</name>
    <name type="common">Indo-Pakistan malaria mosquito</name>
    <dbReference type="NCBI Taxonomy" id="30069"/>
    <lineage>
        <taxon>Eukaryota</taxon>
        <taxon>Metazoa</taxon>
        <taxon>Ecdysozoa</taxon>
        <taxon>Arthropoda</taxon>
        <taxon>Hexapoda</taxon>
        <taxon>Insecta</taxon>
        <taxon>Pterygota</taxon>
        <taxon>Neoptera</taxon>
        <taxon>Endopterygota</taxon>
        <taxon>Diptera</taxon>
        <taxon>Nematocera</taxon>
        <taxon>Culicoidea</taxon>
        <taxon>Culicidae</taxon>
        <taxon>Anophelinae</taxon>
        <taxon>Anopheles</taxon>
    </lineage>
</organism>
<accession>A0A182Y726</accession>
<dbReference type="InterPro" id="IPR036045">
    <property type="entry name" value="Sec1-like_sf"/>
</dbReference>
<dbReference type="VEuPathDB" id="VectorBase:ASTEI20_035389"/>
<dbReference type="VEuPathDB" id="VectorBase:ASTEI04262"/>
<dbReference type="Gene3D" id="3.40.50.1910">
    <property type="match status" value="1"/>
</dbReference>
<protein>
    <submittedName>
        <fullName evidence="2">Uncharacterized protein</fullName>
    </submittedName>
</protein>
<dbReference type="Pfam" id="PF00995">
    <property type="entry name" value="Sec1"/>
    <property type="match status" value="1"/>
</dbReference>
<dbReference type="GO" id="GO:0016020">
    <property type="term" value="C:membrane"/>
    <property type="evidence" value="ECO:0007669"/>
    <property type="project" value="UniProtKB-SubCell"/>
</dbReference>
<dbReference type="VEuPathDB" id="VectorBase:ASTE011221"/>
<name>A0A182Y726_ANOST</name>
<dbReference type="Gene3D" id="1.25.40.60">
    <property type="match status" value="1"/>
</dbReference>
<sequence>MPGPPHTLPYLLELIRKIERHNPTTLDMRMLSAELIHRLRVDGIEKVPGVAETEWVTPHSPRGIMVPKYALQRQLVSNVPGRIDFEAFLSPFEICNLHRMLSSSVEPFQRDDERLTCPLTLMSNDGNVQAPWITQNKSQKSNTNQTTFARPLSRCPLERGTCHTADYGTFAPGIVIMSIAAGLQPQNVLISEFVTAYRKKNPYENLETMDKVDTRKQLDKLFASLESIDNMYAAGLAGDLAEVCLYQGPALMRDVVIGLAGSWNDTYFPRARYLSEAHAGRWEMTDSEMLAGIDGFFLAQQTPQLYKRLRRLRLSQVLEMYYSERGIPVTAIETVSQRRRIGPGHARPPKRAHSLVALRSAVNPDDERARQFSASAIGATRFHAVFDGEEVENEARQRQSVDVTRACQRKDILRSIETDKLKQETYKFVELLQYTTGSVIVDERLMQNICNATVDKFVDQASLLLDTVSECSSVTAEAGRFVAKPNVDLTVVLDGSRDEYRNLQLISWLVDLIDVSSYGSSLSVVHGTTGEYMVNKTHSISTAFEQLLRLQGSCKKTASFLNESLSLLILTESIRVSVPRQLSLSRSFASIVSTLAAQMDEERSNFTVGSNAPVVLVFAQSHRIANADFESARRMLRGSFEQFPDLYFGFVTNDGATFRQLTNFTGTTHSRSVDEHYHIIETSQTPIDGFATNLAQMLRHIPQRLMAPNCHTDSNRDLWRSAVIREEYEQYLSPGVELRYRLGQLFLRNSENVRVQFMNTDYGEFTVCEGRNHRVAPDSCQTTGPGAESLWFNHTRPCDGVLDHECRSLYYTVRLESSNVLCNENDCRYPDQVRFVIRHEGIRCMSDDAIKQMLNLNQPISKAISAEPVWKLLIYDRAGQDIISPLISIRELREMGITLHIQLHSDRDSIPDVPAIYFCAATEENLGRIAQDFQNGLYDVYHLNFIAPISRQKLEDLAAAALQAGCVANIHKVYDQYLNFITLEDDMFVLKHQNSDALSYYAINRANTQDVEMENIMDSIVDSLFAVFVTLGTVPIIRCPKNSAAEMVARKLEKKLRENLWDARNNLFHMDATQTGAFSFQRPLLVLLDRSIDMATPLHHTWTYQALAHDVLELALNRVVVEEDPSADQQQYGATGAKPKLKACDLDSRDRFWCTHKGSPFPTVAEAIQEELEQYRSSEEEIKKLKTTMGIDGESDVAFSMVNDNTAKLTSAVNSLPQLLEKKRLIDMHTKIATSILNFIKARRLDSFFELEEKIMSKQALDRALIELLKDPEFGLPEDKMRLFIIYYICSNVTDAEFKRLEETLKECGCDLSPLPYIQRWRSIMKSTLTNSNQYEGSGTKTVSMFSKLVSQGSSFVMEGVKNLVVKRHNLPVTKITEQLMECRSGGGSEVDDYLYLDPKLLKGSDVVPKNRAPFQDAIVFVVGGGNYIEYQNLVDFIKSKQSTNSIRRIIYGASTLTNAKQFLKQLSLLGEEIAGA</sequence>
<dbReference type="Proteomes" id="UP000076408">
    <property type="component" value="Unassembled WGS sequence"/>
</dbReference>
<comment type="similarity">
    <text evidence="1">Belongs to the STXBP/unc-18/SEC1 family.</text>
</comment>
<reference evidence="3" key="1">
    <citation type="journal article" date="2014" name="Genome Biol.">
        <title>Genome analysis of a major urban malaria vector mosquito, Anopheles stephensi.</title>
        <authorList>
            <person name="Jiang X."/>
            <person name="Peery A."/>
            <person name="Hall A.B."/>
            <person name="Sharma A."/>
            <person name="Chen X.G."/>
            <person name="Waterhouse R.M."/>
            <person name="Komissarov A."/>
            <person name="Riehle M.M."/>
            <person name="Shouche Y."/>
            <person name="Sharakhova M.V."/>
            <person name="Lawson D."/>
            <person name="Pakpour N."/>
            <person name="Arensburger P."/>
            <person name="Davidson V.L."/>
            <person name="Eiglmeier K."/>
            <person name="Emrich S."/>
            <person name="George P."/>
            <person name="Kennedy R.C."/>
            <person name="Mane S.P."/>
            <person name="Maslen G."/>
            <person name="Oringanje C."/>
            <person name="Qi Y."/>
            <person name="Settlage R."/>
            <person name="Tojo M."/>
            <person name="Tubio J.M."/>
            <person name="Unger M.F."/>
            <person name="Wang B."/>
            <person name="Vernick K.D."/>
            <person name="Ribeiro J.M."/>
            <person name="James A.A."/>
            <person name="Michel K."/>
            <person name="Riehle M.A."/>
            <person name="Luckhart S."/>
            <person name="Sharakhov I.V."/>
            <person name="Tu Z."/>
        </authorList>
    </citation>
    <scope>NUCLEOTIDE SEQUENCE [LARGE SCALE GENOMIC DNA]</scope>
    <source>
        <strain evidence="3">Indian</strain>
    </source>
</reference>
<dbReference type="VEuPathDB" id="VectorBase:ASTEI20_032782"/>
<proteinExistence type="inferred from homology"/>
<reference evidence="2" key="2">
    <citation type="submission" date="2020-05" db="UniProtKB">
        <authorList>
            <consortium name="EnsemblMetazoa"/>
        </authorList>
    </citation>
    <scope>IDENTIFICATION</scope>
    <source>
        <strain evidence="2">Indian</strain>
    </source>
</reference>
<dbReference type="InterPro" id="IPR001619">
    <property type="entry name" value="Sec1-like"/>
</dbReference>
<dbReference type="GO" id="GO:0016192">
    <property type="term" value="P:vesicle-mediated transport"/>
    <property type="evidence" value="ECO:0007669"/>
    <property type="project" value="InterPro"/>
</dbReference>
<keyword evidence="3" id="KW-1185">Reference proteome</keyword>
<evidence type="ECO:0000313" key="3">
    <source>
        <dbReference type="Proteomes" id="UP000076408"/>
    </source>
</evidence>